<sequence length="117" mass="12536">MSLAIVSVISGCAWQPANTEYTKLSDNTYESKSEEHKIKIYRSTLPEKKYEELGVAIADGGGVASFGGSMGDSYENAIKLLKEEARKQGGDAVIDIREGSAGGSAFVTLTGTIVRWK</sequence>
<keyword evidence="2" id="KW-1185">Reference proteome</keyword>
<dbReference type="AlphaFoldDB" id="A0A5S9QZ26"/>
<name>A0A5S9QZ26_9GAMM</name>
<accession>A0A5S9QZ26</accession>
<proteinExistence type="predicted"/>
<dbReference type="Proteomes" id="UP000441399">
    <property type="component" value="Unassembled WGS sequence"/>
</dbReference>
<evidence type="ECO:0000313" key="1">
    <source>
        <dbReference type="EMBL" id="CAA0125583.1"/>
    </source>
</evidence>
<protein>
    <submittedName>
        <fullName evidence="1">Uncharacterized protein</fullName>
    </submittedName>
</protein>
<dbReference type="EMBL" id="CACSIO010000062">
    <property type="protein sequence ID" value="CAA0125583.1"/>
    <property type="molecule type" value="Genomic_DNA"/>
</dbReference>
<gene>
    <name evidence="1" type="ORF">OPDIPICF_03472</name>
</gene>
<dbReference type="Gene3D" id="3.30.110.70">
    <property type="entry name" value="Hypothetical protein apc22750. Chain B"/>
    <property type="match status" value="1"/>
</dbReference>
<dbReference type="InterPro" id="IPR035439">
    <property type="entry name" value="UPF0145_dom_sf"/>
</dbReference>
<reference evidence="1 2" key="1">
    <citation type="submission" date="2019-11" db="EMBL/GenBank/DDBJ databases">
        <authorList>
            <person name="Holert J."/>
        </authorList>
    </citation>
    <scope>NUCLEOTIDE SEQUENCE [LARGE SCALE GENOMIC DNA]</scope>
    <source>
        <strain evidence="1">SB11_3</strain>
    </source>
</reference>
<organism evidence="1 2">
    <name type="scientific">BD1-7 clade bacterium</name>
    <dbReference type="NCBI Taxonomy" id="2029982"/>
    <lineage>
        <taxon>Bacteria</taxon>
        <taxon>Pseudomonadati</taxon>
        <taxon>Pseudomonadota</taxon>
        <taxon>Gammaproteobacteria</taxon>
        <taxon>Cellvibrionales</taxon>
        <taxon>Spongiibacteraceae</taxon>
        <taxon>BD1-7 clade</taxon>
    </lineage>
</organism>
<evidence type="ECO:0000313" key="2">
    <source>
        <dbReference type="Proteomes" id="UP000441399"/>
    </source>
</evidence>
<dbReference type="SUPFAM" id="SSF117782">
    <property type="entry name" value="YbjQ-like"/>
    <property type="match status" value="1"/>
</dbReference>